<feature type="compositionally biased region" description="Basic and acidic residues" evidence="1">
    <location>
        <begin position="239"/>
        <end position="252"/>
    </location>
</feature>
<reference evidence="2" key="1">
    <citation type="submission" date="2023-04" db="EMBL/GenBank/DDBJ databases">
        <authorList>
            <consortium name="ELIXIR-Norway"/>
        </authorList>
    </citation>
    <scope>NUCLEOTIDE SEQUENCE [LARGE SCALE GENOMIC DNA]</scope>
</reference>
<feature type="compositionally biased region" description="Low complexity" evidence="1">
    <location>
        <begin position="37"/>
        <end position="50"/>
    </location>
</feature>
<protein>
    <submittedName>
        <fullName evidence="2">Uncharacterized protein</fullName>
    </submittedName>
</protein>
<feature type="region of interest" description="Disordered" evidence="1">
    <location>
        <begin position="344"/>
        <end position="420"/>
    </location>
</feature>
<dbReference type="Proteomes" id="UP001176941">
    <property type="component" value="Unassembled WGS sequence"/>
</dbReference>
<organism evidence="2 3">
    <name type="scientific">Rangifer tarandus platyrhynchus</name>
    <name type="common">Svalbard reindeer</name>
    <dbReference type="NCBI Taxonomy" id="3082113"/>
    <lineage>
        <taxon>Eukaryota</taxon>
        <taxon>Metazoa</taxon>
        <taxon>Chordata</taxon>
        <taxon>Craniata</taxon>
        <taxon>Vertebrata</taxon>
        <taxon>Euteleostomi</taxon>
        <taxon>Mammalia</taxon>
        <taxon>Eutheria</taxon>
        <taxon>Laurasiatheria</taxon>
        <taxon>Artiodactyla</taxon>
        <taxon>Ruminantia</taxon>
        <taxon>Pecora</taxon>
        <taxon>Cervidae</taxon>
        <taxon>Odocoileinae</taxon>
        <taxon>Rangifer</taxon>
    </lineage>
</organism>
<dbReference type="EMBL" id="CATKSN020000994">
    <property type="protein sequence ID" value="CAI9150750.1"/>
    <property type="molecule type" value="Genomic_DNA"/>
</dbReference>
<evidence type="ECO:0000256" key="1">
    <source>
        <dbReference type="SAM" id="MobiDB-lite"/>
    </source>
</evidence>
<comment type="caution">
    <text evidence="2">The sequence shown here is derived from an EMBL/GenBank/DDBJ whole genome shotgun (WGS) entry which is preliminary data.</text>
</comment>
<feature type="non-terminal residue" evidence="2">
    <location>
        <position position="1"/>
    </location>
</feature>
<accession>A0ABN8XMR8</accession>
<feature type="region of interest" description="Disordered" evidence="1">
    <location>
        <begin position="1"/>
        <end position="273"/>
    </location>
</feature>
<keyword evidence="3" id="KW-1185">Reference proteome</keyword>
<feature type="compositionally biased region" description="Low complexity" evidence="1">
    <location>
        <begin position="144"/>
        <end position="159"/>
    </location>
</feature>
<name>A0ABN8XMR8_RANTA</name>
<feature type="compositionally biased region" description="Low complexity" evidence="1">
    <location>
        <begin position="166"/>
        <end position="177"/>
    </location>
</feature>
<feature type="compositionally biased region" description="Basic and acidic residues" evidence="1">
    <location>
        <begin position="350"/>
        <end position="359"/>
    </location>
</feature>
<evidence type="ECO:0000313" key="2">
    <source>
        <dbReference type="EMBL" id="CAI9150750.1"/>
    </source>
</evidence>
<evidence type="ECO:0000313" key="3">
    <source>
        <dbReference type="Proteomes" id="UP001176941"/>
    </source>
</evidence>
<feature type="compositionally biased region" description="Basic residues" evidence="1">
    <location>
        <begin position="14"/>
        <end position="23"/>
    </location>
</feature>
<sequence length="420" mass="43236">LGRQKKQHPEKGSRHGVHARSRRGSPTPKTQGVQAGALSWGLPAPSLSGSPAPPPQLTATPRSPRGGSPNLQTHPQPNPHRRLHRPLPRCQLREARAPLAVAGGSASQMVEDLPPELSTEDAGEIQVEPPPRRLQQPPPPPPLLLGLPPSRRTGSAAAESGRRQQQRASQRQRSAARPVRRCPAGGGSGSSSNRPSLCHLPASSSPARAEQLSPGGGGRGRVPRRGEGRTGARPAQGSRRPEGRVPRREARRGARGGAAGPLPPPAWRAPAGPHRCRLGARAMSAFCLGLAGRASAPSELDSACCTELPAAAADAVGNPAAATATALIGGPGELELALEEQLALLAAGERPSEPGEHPQAEPGPPAKAAGLQPPPAQDPELLSVIREEGSGLGGPTGQGIAREKSGHEPAVRTDAQGTNR</sequence>
<proteinExistence type="predicted"/>
<gene>
    <name evidence="2" type="ORF">MRATA1EN1_LOCUS32368</name>
</gene>
<feature type="compositionally biased region" description="Basic and acidic residues" evidence="1">
    <location>
        <begin position="401"/>
        <end position="411"/>
    </location>
</feature>